<dbReference type="InterPro" id="IPR002028">
    <property type="entry name" value="Trp_synthase_suA"/>
</dbReference>
<name>A0A318ZBS8_9EURO</name>
<comment type="similarity">
    <text evidence="3">In the C-terminal section; belongs to the TrpB family.</text>
</comment>
<comment type="cofactor">
    <cofactor evidence="1 13">
        <name>pyridoxal 5'-phosphate</name>
        <dbReference type="ChEBI" id="CHEBI:597326"/>
    </cofactor>
</comment>
<evidence type="ECO:0000256" key="8">
    <source>
        <dbReference type="ARBA" id="ARBA00022822"/>
    </source>
</evidence>
<dbReference type="InterPro" id="IPR001926">
    <property type="entry name" value="TrpB-like_PALP"/>
</dbReference>
<dbReference type="InterPro" id="IPR006653">
    <property type="entry name" value="Trp_synth_b_CS"/>
</dbReference>
<dbReference type="FunFam" id="3.40.50.1100:FF:000001">
    <property type="entry name" value="Tryptophan synthase beta chain"/>
    <property type="match status" value="1"/>
</dbReference>
<dbReference type="HAMAP" id="MF_00133">
    <property type="entry name" value="Trp_synth_beta"/>
    <property type="match status" value="1"/>
</dbReference>
<dbReference type="Pfam" id="PF00291">
    <property type="entry name" value="PALP"/>
    <property type="match status" value="1"/>
</dbReference>
<dbReference type="InterPro" id="IPR036052">
    <property type="entry name" value="TrpB-like_PALP_sf"/>
</dbReference>
<evidence type="ECO:0000256" key="5">
    <source>
        <dbReference type="ARBA" id="ARBA00012043"/>
    </source>
</evidence>
<evidence type="ECO:0000256" key="2">
    <source>
        <dbReference type="ARBA" id="ARBA00004733"/>
    </source>
</evidence>
<dbReference type="Gene3D" id="3.40.50.1100">
    <property type="match status" value="2"/>
</dbReference>
<dbReference type="InterPro" id="IPR011060">
    <property type="entry name" value="RibuloseP-bd_barrel"/>
</dbReference>
<dbReference type="Gene3D" id="3.20.20.70">
    <property type="entry name" value="Aldolase class I"/>
    <property type="match status" value="1"/>
</dbReference>
<evidence type="ECO:0000256" key="4">
    <source>
        <dbReference type="ARBA" id="ARBA00006095"/>
    </source>
</evidence>
<proteinExistence type="inferred from homology"/>
<dbReference type="FunFam" id="3.20.20.70:FF:000151">
    <property type="entry name" value="Tryptophan synthase"/>
    <property type="match status" value="1"/>
</dbReference>
<dbReference type="OrthoDB" id="10050244at2759"/>
<dbReference type="FunFam" id="3.40.50.1100:FF:000004">
    <property type="entry name" value="Tryptophan synthase beta chain"/>
    <property type="match status" value="1"/>
</dbReference>
<dbReference type="SUPFAM" id="SSF51366">
    <property type="entry name" value="Ribulose-phoshate binding barrel"/>
    <property type="match status" value="1"/>
</dbReference>
<dbReference type="EC" id="4.2.1.20" evidence="5 13"/>
<evidence type="ECO:0000256" key="3">
    <source>
        <dbReference type="ARBA" id="ARBA00005761"/>
    </source>
</evidence>
<dbReference type="CDD" id="cd04724">
    <property type="entry name" value="Tryptophan_synthase_alpha"/>
    <property type="match status" value="1"/>
</dbReference>
<dbReference type="InterPro" id="IPR006654">
    <property type="entry name" value="Trp_synth_beta"/>
</dbReference>
<evidence type="ECO:0000256" key="12">
    <source>
        <dbReference type="ARBA" id="ARBA00049047"/>
    </source>
</evidence>
<dbReference type="NCBIfam" id="TIGR00262">
    <property type="entry name" value="trpA"/>
    <property type="match status" value="1"/>
</dbReference>
<keyword evidence="9 13" id="KW-0663">Pyridoxal phosphate</keyword>
<dbReference type="NCBIfam" id="TIGR00263">
    <property type="entry name" value="trpB"/>
    <property type="match status" value="1"/>
</dbReference>
<dbReference type="RefSeq" id="XP_025430867.1">
    <property type="nucleotide sequence ID" value="XM_025575156.1"/>
</dbReference>
<dbReference type="EMBL" id="KZ821234">
    <property type="protein sequence ID" value="PYH44885.1"/>
    <property type="molecule type" value="Genomic_DNA"/>
</dbReference>
<dbReference type="PROSITE" id="PS00167">
    <property type="entry name" value="TRP_SYNTHASE_ALPHA"/>
    <property type="match status" value="1"/>
</dbReference>
<evidence type="ECO:0000256" key="10">
    <source>
        <dbReference type="ARBA" id="ARBA00023141"/>
    </source>
</evidence>
<dbReference type="InterPro" id="IPR013785">
    <property type="entry name" value="Aldolase_TIM"/>
</dbReference>
<keyword evidence="11 13" id="KW-0456">Lyase</keyword>
<comment type="catalytic activity">
    <reaction evidence="12 13">
        <text>(1S,2R)-1-C-(indol-3-yl)glycerol 3-phosphate + L-serine = D-glyceraldehyde 3-phosphate + L-tryptophan + H2O</text>
        <dbReference type="Rhea" id="RHEA:10532"/>
        <dbReference type="ChEBI" id="CHEBI:15377"/>
        <dbReference type="ChEBI" id="CHEBI:33384"/>
        <dbReference type="ChEBI" id="CHEBI:57912"/>
        <dbReference type="ChEBI" id="CHEBI:58866"/>
        <dbReference type="ChEBI" id="CHEBI:59776"/>
        <dbReference type="EC" id="4.2.1.20"/>
    </reaction>
</comment>
<dbReference type="InterPro" id="IPR023026">
    <property type="entry name" value="Trp_synth_beta/beta-like"/>
</dbReference>
<dbReference type="AlphaFoldDB" id="A0A318ZBS8"/>
<evidence type="ECO:0000256" key="6">
    <source>
        <dbReference type="ARBA" id="ARBA00018724"/>
    </source>
</evidence>
<gene>
    <name evidence="15" type="ORF">BP01DRAFT_357241</name>
</gene>
<protein>
    <recommendedName>
        <fullName evidence="6 13">Tryptophan synthase</fullName>
        <ecNumber evidence="5 13">4.2.1.20</ecNumber>
    </recommendedName>
</protein>
<evidence type="ECO:0000256" key="13">
    <source>
        <dbReference type="RuleBase" id="RU003663"/>
    </source>
</evidence>
<reference evidence="15 16" key="1">
    <citation type="submission" date="2016-12" db="EMBL/GenBank/DDBJ databases">
        <title>The genomes of Aspergillus section Nigri reveals drivers in fungal speciation.</title>
        <authorList>
            <consortium name="DOE Joint Genome Institute"/>
            <person name="Vesth T.C."/>
            <person name="Nybo J."/>
            <person name="Theobald S."/>
            <person name="Brandl J."/>
            <person name="Frisvad J.C."/>
            <person name="Nielsen K.F."/>
            <person name="Lyhne E.K."/>
            <person name="Kogle M.E."/>
            <person name="Kuo A."/>
            <person name="Riley R."/>
            <person name="Clum A."/>
            <person name="Nolan M."/>
            <person name="Lipzen A."/>
            <person name="Salamov A."/>
            <person name="Henrissat B."/>
            <person name="Wiebenga A."/>
            <person name="De Vries R.P."/>
            <person name="Grigoriev I.V."/>
            <person name="Mortensen U.H."/>
            <person name="Andersen M.R."/>
            <person name="Baker S.E."/>
        </authorList>
    </citation>
    <scope>NUCLEOTIDE SEQUENCE [LARGE SCALE GENOMIC DNA]</scope>
    <source>
        <strain evidence="15 16">JOP 1030-1</strain>
    </source>
</reference>
<dbReference type="GO" id="GO:0004834">
    <property type="term" value="F:tryptophan synthase activity"/>
    <property type="evidence" value="ECO:0007669"/>
    <property type="project" value="UniProtKB-EC"/>
</dbReference>
<dbReference type="SUPFAM" id="SSF53686">
    <property type="entry name" value="Tryptophan synthase beta subunit-like PLP-dependent enzymes"/>
    <property type="match status" value="1"/>
</dbReference>
<feature type="domain" description="Tryptophan synthase beta chain-like PALP" evidence="14">
    <location>
        <begin position="374"/>
        <end position="697"/>
    </location>
</feature>
<dbReference type="GO" id="GO:0005737">
    <property type="term" value="C:cytoplasm"/>
    <property type="evidence" value="ECO:0007669"/>
    <property type="project" value="TreeGrafter"/>
</dbReference>
<dbReference type="InterPro" id="IPR018204">
    <property type="entry name" value="Trp_synthase_alpha_AS"/>
</dbReference>
<evidence type="ECO:0000256" key="9">
    <source>
        <dbReference type="ARBA" id="ARBA00022898"/>
    </source>
</evidence>
<evidence type="ECO:0000256" key="11">
    <source>
        <dbReference type="ARBA" id="ARBA00023239"/>
    </source>
</evidence>
<evidence type="ECO:0000313" key="15">
    <source>
        <dbReference type="EMBL" id="PYH44885.1"/>
    </source>
</evidence>
<evidence type="ECO:0000256" key="1">
    <source>
        <dbReference type="ARBA" id="ARBA00001933"/>
    </source>
</evidence>
<keyword evidence="8 13" id="KW-0822">Tryptophan biosynthesis</keyword>
<dbReference type="HAMAP" id="MF_00131">
    <property type="entry name" value="Trp_synth_alpha"/>
    <property type="match status" value="1"/>
</dbReference>
<evidence type="ECO:0000313" key="16">
    <source>
        <dbReference type="Proteomes" id="UP000248349"/>
    </source>
</evidence>
<dbReference type="STRING" id="1450539.A0A318ZBS8"/>
<sequence length="723" mass="77593">MDGIKNAFARAKQEKRAALVAYFTAGYPTIEETVDILLGLENGGADIIEMGVPFTDPIADGPTIQKANTKALANGVTIPWVLDTVRSARSKGLRAPVLLMGYYNPLMQYGEERMLQDCKAAGINGFIMVDLPPEEAVRFRDFCTSYGLSYVPLIAPATSESRMKLLCKIADSFIYVVSRMGVTGATGSLSTNLPDLLSRVHTWSGNVPTALGFGVSTREHFLSVQNISEGVVIGSQIITVLGDAPAGQAAKHAQEYLTSVTGRRLERDAQGQVSGSVHVLEPVLKEAPPALSQPTDVITNDDTPDGPGLVDQIDALNGSGDPAAIPSRFGEFGGQYVPESLMDCLAELERGFETARNDPKFWEEFRSYYPYMGRPSSLHLANRLTEHCGGANIWLKREDLNHTGSHKINNALGQILLARRLGKTKIIAETGAGQHGVATATVCAKFGMQCVVYMGAEDVRRQALNVFRMRLLGASVVAVDAGSRTLRDAVNEALRAWVVDLDTTHYIIGSAIGPHPFPTIVRTFQSVIGDETKQQMKELIGKLPDAVVACVGGGSNAVGMFYPFSNDPSVKLLGVEAGGDGVDTDRHSATLSGGSKGVFHGVRTYVLQDKHGQISETHSISAGLDYPGVGPELSNWKDSDRAKFIAATDAEALTGFRALAQHEGIIPALESSHAVFGAMELAKTMKKGENIVLNLSGRGDKDVQSVADELPRLGPKIGWDLRF</sequence>
<organism evidence="15 16">
    <name type="scientific">Aspergillus saccharolyticus JOP 1030-1</name>
    <dbReference type="NCBI Taxonomy" id="1450539"/>
    <lineage>
        <taxon>Eukaryota</taxon>
        <taxon>Fungi</taxon>
        <taxon>Dikarya</taxon>
        <taxon>Ascomycota</taxon>
        <taxon>Pezizomycotina</taxon>
        <taxon>Eurotiomycetes</taxon>
        <taxon>Eurotiomycetidae</taxon>
        <taxon>Eurotiales</taxon>
        <taxon>Aspergillaceae</taxon>
        <taxon>Aspergillus</taxon>
        <taxon>Aspergillus subgen. Circumdati</taxon>
    </lineage>
</organism>
<evidence type="ECO:0000256" key="7">
    <source>
        <dbReference type="ARBA" id="ARBA00022605"/>
    </source>
</evidence>
<comment type="pathway">
    <text evidence="2 13">Amino-acid biosynthesis; L-tryptophan biosynthesis; L-tryptophan from chorismate: step 5/5.</text>
</comment>
<comment type="similarity">
    <text evidence="4">In the N-terminal section; belongs to the TrpA family.</text>
</comment>
<dbReference type="GeneID" id="37076384"/>
<dbReference type="CDD" id="cd06446">
    <property type="entry name" value="Trp-synth_B"/>
    <property type="match status" value="1"/>
</dbReference>
<dbReference type="PROSITE" id="PS00168">
    <property type="entry name" value="TRP_SYNTHASE_BETA"/>
    <property type="match status" value="1"/>
</dbReference>
<accession>A0A318ZBS8</accession>
<dbReference type="Pfam" id="PF00290">
    <property type="entry name" value="Trp_syntA"/>
    <property type="match status" value="1"/>
</dbReference>
<dbReference type="UniPathway" id="UPA00035">
    <property type="reaction ID" value="UER00044"/>
</dbReference>
<dbReference type="PANTHER" id="PTHR48077:SF3">
    <property type="entry name" value="TRYPTOPHAN SYNTHASE"/>
    <property type="match status" value="1"/>
</dbReference>
<keyword evidence="7 13" id="KW-0028">Amino-acid biosynthesis</keyword>
<dbReference type="PANTHER" id="PTHR48077">
    <property type="entry name" value="TRYPTOPHAN SYNTHASE-RELATED"/>
    <property type="match status" value="1"/>
</dbReference>
<dbReference type="Proteomes" id="UP000248349">
    <property type="component" value="Unassembled WGS sequence"/>
</dbReference>
<keyword evidence="16" id="KW-1185">Reference proteome</keyword>
<keyword evidence="10 13" id="KW-0057">Aromatic amino acid biosynthesis</keyword>
<evidence type="ECO:0000259" key="14">
    <source>
        <dbReference type="Pfam" id="PF00291"/>
    </source>
</evidence>